<organism evidence="19 22">
    <name type="scientific">Loxostege sticticalis</name>
    <name type="common">Beet webworm moth</name>
    <dbReference type="NCBI Taxonomy" id="481309"/>
    <lineage>
        <taxon>Eukaryota</taxon>
        <taxon>Metazoa</taxon>
        <taxon>Ecdysozoa</taxon>
        <taxon>Arthropoda</taxon>
        <taxon>Hexapoda</taxon>
        <taxon>Insecta</taxon>
        <taxon>Pterygota</taxon>
        <taxon>Neoptera</taxon>
        <taxon>Endopterygota</taxon>
        <taxon>Lepidoptera</taxon>
        <taxon>Glossata</taxon>
        <taxon>Ditrysia</taxon>
        <taxon>Pyraloidea</taxon>
        <taxon>Crambidae</taxon>
        <taxon>Pyraustinae</taxon>
        <taxon>Loxostege</taxon>
    </lineage>
</organism>
<evidence type="ECO:0000256" key="8">
    <source>
        <dbReference type="ARBA" id="ARBA00022833"/>
    </source>
</evidence>
<gene>
    <name evidence="20" type="ORF">ABMA27_005260</name>
    <name evidence="19" type="ORF">ABMA28_005478</name>
</gene>
<dbReference type="GO" id="GO:0098552">
    <property type="term" value="C:side of membrane"/>
    <property type="evidence" value="ECO:0007669"/>
    <property type="project" value="UniProtKB-KW"/>
</dbReference>
<evidence type="ECO:0000256" key="17">
    <source>
        <dbReference type="SAM" id="MobiDB-lite"/>
    </source>
</evidence>
<evidence type="ECO:0000313" key="20">
    <source>
        <dbReference type="EMBL" id="KAL0871547.1"/>
    </source>
</evidence>
<reference evidence="21 22" key="1">
    <citation type="submission" date="2024-06" db="EMBL/GenBank/DDBJ databases">
        <title>A chromosome-level genome assembly of beet webworm, Loxostege sticticalis.</title>
        <authorList>
            <person name="Zhang Y."/>
        </authorList>
    </citation>
    <scope>NUCLEOTIDE SEQUENCE [LARGE SCALE GENOMIC DNA]</scope>
    <source>
        <strain evidence="20">AQ026</strain>
        <strain evidence="19">AQ028</strain>
        <tissue evidence="19">Male pupae</tissue>
        <tissue evidence="20">Whole body</tissue>
    </source>
</reference>
<feature type="active site" description="Phosphoserine intermediate" evidence="13">
    <location>
        <position position="128"/>
    </location>
</feature>
<evidence type="ECO:0000256" key="6">
    <source>
        <dbReference type="ARBA" id="ARBA00022723"/>
    </source>
</evidence>
<evidence type="ECO:0000256" key="16">
    <source>
        <dbReference type="RuleBase" id="RU003947"/>
    </source>
</evidence>
<evidence type="ECO:0000256" key="1">
    <source>
        <dbReference type="ARBA" id="ARBA00004609"/>
    </source>
</evidence>
<comment type="cofactor">
    <cofactor evidence="14">
        <name>Zn(2+)</name>
        <dbReference type="ChEBI" id="CHEBI:29105"/>
    </cofactor>
    <text evidence="14">Binds 2 Zn(2+) ions.</text>
</comment>
<feature type="binding site" evidence="14">
    <location>
        <position position="398"/>
    </location>
    <ligand>
        <name>Zn(2+)</name>
        <dbReference type="ChEBI" id="CHEBI:29105"/>
        <label>2</label>
    </ligand>
</feature>
<feature type="binding site" evidence="14">
    <location>
        <position position="397"/>
    </location>
    <ligand>
        <name>Zn(2+)</name>
        <dbReference type="ChEBI" id="CHEBI:29105"/>
        <label>2</label>
    </ligand>
</feature>
<feature type="binding site" evidence="14">
    <location>
        <position position="78"/>
    </location>
    <ligand>
        <name>Mg(2+)</name>
        <dbReference type="ChEBI" id="CHEBI:18420"/>
    </ligand>
</feature>
<feature type="binding site" evidence="14">
    <location>
        <position position="460"/>
    </location>
    <ligand>
        <name>Zn(2+)</name>
        <dbReference type="ChEBI" id="CHEBI:29105"/>
        <label>2</label>
    </ligand>
</feature>
<dbReference type="Gene3D" id="3.40.720.10">
    <property type="entry name" value="Alkaline Phosphatase, subunit A"/>
    <property type="match status" value="1"/>
</dbReference>
<dbReference type="PRINTS" id="PR00113">
    <property type="entry name" value="ALKPHPHTASE"/>
</dbReference>
<evidence type="ECO:0000256" key="13">
    <source>
        <dbReference type="PIRSR" id="PIRSR601952-1"/>
    </source>
</evidence>
<feature type="compositionally biased region" description="Basic and acidic residues" evidence="17">
    <location>
        <begin position="38"/>
        <end position="48"/>
    </location>
</feature>
<dbReference type="SUPFAM" id="SSF53649">
    <property type="entry name" value="Alkaline phosphatase-like"/>
    <property type="match status" value="1"/>
</dbReference>
<feature type="binding site" evidence="14">
    <location>
        <position position="78"/>
    </location>
    <ligand>
        <name>Zn(2+)</name>
        <dbReference type="ChEBI" id="CHEBI:29105"/>
        <label>2</label>
    </ligand>
</feature>
<dbReference type="PANTHER" id="PTHR11596:SF91">
    <property type="entry name" value="ALKALINE PHOSPHATASE-RELATED"/>
    <property type="match status" value="1"/>
</dbReference>
<feature type="binding site" evidence="14">
    <location>
        <position position="356"/>
    </location>
    <ligand>
        <name>Zn(2+)</name>
        <dbReference type="ChEBI" id="CHEBI:29105"/>
        <label>2</label>
    </ligand>
</feature>
<dbReference type="PANTHER" id="PTHR11596">
    <property type="entry name" value="ALKALINE PHOSPHATASE"/>
    <property type="match status" value="1"/>
</dbReference>
<dbReference type="AlphaFoldDB" id="A0ABD0SQJ8"/>
<dbReference type="InterPro" id="IPR001952">
    <property type="entry name" value="Alkaline_phosphatase"/>
</dbReference>
<comment type="catalytic activity">
    <reaction evidence="16">
        <text>a phosphate monoester + H2O = an alcohol + phosphate</text>
        <dbReference type="Rhea" id="RHEA:15017"/>
        <dbReference type="ChEBI" id="CHEBI:15377"/>
        <dbReference type="ChEBI" id="CHEBI:30879"/>
        <dbReference type="ChEBI" id="CHEBI:43474"/>
        <dbReference type="ChEBI" id="CHEBI:67140"/>
        <dbReference type="EC" id="3.1.3.1"/>
    </reaction>
</comment>
<feature type="binding site" evidence="14">
    <location>
        <position position="193"/>
    </location>
    <ligand>
        <name>Mg(2+)</name>
        <dbReference type="ChEBI" id="CHEBI:18420"/>
    </ligand>
</feature>
<keyword evidence="4" id="KW-1003">Cell membrane</keyword>
<comment type="similarity">
    <text evidence="2 15">Belongs to the alkaline phosphatase family.</text>
</comment>
<dbReference type="GO" id="GO:0005886">
    <property type="term" value="C:plasma membrane"/>
    <property type="evidence" value="ECO:0007669"/>
    <property type="project" value="UniProtKB-SubCell"/>
</dbReference>
<evidence type="ECO:0000256" key="9">
    <source>
        <dbReference type="ARBA" id="ARBA00022842"/>
    </source>
</evidence>
<keyword evidence="10" id="KW-0472">Membrane</keyword>
<comment type="cofactor">
    <cofactor evidence="14">
        <name>Mg(2+)</name>
        <dbReference type="ChEBI" id="CHEBI:18420"/>
    </cofactor>
    <text evidence="14">Binds 1 Mg(2+) ion.</text>
</comment>
<feature type="binding site" evidence="14">
    <location>
        <position position="191"/>
    </location>
    <ligand>
        <name>Mg(2+)</name>
        <dbReference type="ChEBI" id="CHEBI:18420"/>
    </ligand>
</feature>
<comment type="subcellular location">
    <subcellularLocation>
        <location evidence="1">Cell membrane</location>
        <topology evidence="1">Lipid-anchor</topology>
        <topology evidence="1">GPI-anchor</topology>
    </subcellularLocation>
</comment>
<evidence type="ECO:0000256" key="10">
    <source>
        <dbReference type="ARBA" id="ARBA00023136"/>
    </source>
</evidence>
<dbReference type="SMART" id="SM00098">
    <property type="entry name" value="alkPPc"/>
    <property type="match status" value="1"/>
</dbReference>
<evidence type="ECO:0000256" key="4">
    <source>
        <dbReference type="ARBA" id="ARBA00022475"/>
    </source>
</evidence>
<evidence type="ECO:0000256" key="11">
    <source>
        <dbReference type="ARBA" id="ARBA00023180"/>
    </source>
</evidence>
<feature type="binding site" evidence="14">
    <location>
        <position position="360"/>
    </location>
    <ligand>
        <name>Zn(2+)</name>
        <dbReference type="ChEBI" id="CHEBI:29105"/>
        <label>2</label>
    </ligand>
</feature>
<dbReference type="InterPro" id="IPR018299">
    <property type="entry name" value="Alkaline_phosphatase_AS"/>
</dbReference>
<dbReference type="EMBL" id="JBEUOH010000017">
    <property type="protein sequence ID" value="KAL0871547.1"/>
    <property type="molecule type" value="Genomic_DNA"/>
</dbReference>
<name>A0ABD0SQJ8_LOXSC</name>
<evidence type="ECO:0000256" key="3">
    <source>
        <dbReference type="ARBA" id="ARBA00012647"/>
    </source>
</evidence>
<keyword evidence="9 14" id="KW-0460">Magnesium</keyword>
<keyword evidence="21" id="KW-1185">Reference proteome</keyword>
<evidence type="ECO:0000313" key="19">
    <source>
        <dbReference type="EMBL" id="KAL0822114.1"/>
    </source>
</evidence>
<proteinExistence type="inferred from homology"/>
<evidence type="ECO:0000256" key="7">
    <source>
        <dbReference type="ARBA" id="ARBA00022801"/>
    </source>
</evidence>
<keyword evidence="11" id="KW-0325">Glycoprotein</keyword>
<protein>
    <recommendedName>
        <fullName evidence="3 16">Alkaline phosphatase</fullName>
        <ecNumber evidence="3 16">3.1.3.1</ecNumber>
    </recommendedName>
</protein>
<evidence type="ECO:0000313" key="22">
    <source>
        <dbReference type="Proteomes" id="UP001549921"/>
    </source>
</evidence>
<comment type="caution">
    <text evidence="19">The sequence shown here is derived from an EMBL/GenBank/DDBJ whole genome shotgun (WGS) entry which is preliminary data.</text>
</comment>
<keyword evidence="6 14" id="KW-0479">Metal-binding</keyword>
<feature type="signal peptide" evidence="18">
    <location>
        <begin position="1"/>
        <end position="16"/>
    </location>
</feature>
<keyword evidence="7 16" id="KW-0378">Hydrolase</keyword>
<dbReference type="Proteomes" id="UP001549921">
    <property type="component" value="Unassembled WGS sequence"/>
</dbReference>
<dbReference type="Proteomes" id="UP001549920">
    <property type="component" value="Unassembled WGS sequence"/>
</dbReference>
<dbReference type="GO" id="GO:0046872">
    <property type="term" value="F:metal ion binding"/>
    <property type="evidence" value="ECO:0007669"/>
    <property type="project" value="UniProtKB-KW"/>
</dbReference>
<evidence type="ECO:0000256" key="15">
    <source>
        <dbReference type="RuleBase" id="RU003946"/>
    </source>
</evidence>
<dbReference type="Pfam" id="PF00245">
    <property type="entry name" value="Alk_phosphatase"/>
    <property type="match status" value="1"/>
</dbReference>
<evidence type="ECO:0000256" key="5">
    <source>
        <dbReference type="ARBA" id="ARBA00022622"/>
    </source>
</evidence>
<dbReference type="CDD" id="cd16012">
    <property type="entry name" value="ALP"/>
    <property type="match status" value="1"/>
</dbReference>
<keyword evidence="8 14" id="KW-0862">Zinc</keyword>
<sequence length="527" mass="57510">MRFVVLLTVVIAVARAGITDRYHPDEPRGVHSSSSSRASDKERETKHWADEAVAGIEERLRRQNNRNVARNIVMFLGDGMSVPTLAAARTLLGQRLGSTGEEHQLSFEAFPTSGFSKTYCLNAQIADSACTATAYLCGVKANRGTIGVNGHVPRWNCDASVDTATHVDSIAAWALADGRDAGVVTTTRITHASPAGTYAHVANRHWEHDAKVREDNADPQRCPDVAHQLVNMSPGNQFKVILGGGRREFLPVGVLDQEGSPGLRTDNRNLINEWLANKESQGVSHAFVWNREQLMSHASSPPDYLLGLFENNHLQYHLEANKTTEPTLAELTEIAIKSLKRNEKGFFLFVESGRIDHAHHDNYVHLALDETIQMSEAVRVATELLSEDDSLIVVTADHAHVMAFNGYTERGGDILGVSDDLDEDGVPYMTLSYANGPGARKQVNGVRVNVTAEPNFEETHGGDDVGVFARGPHHDMFSGVYEQSQLPHLMAYAGCFGPGKHACSAGPAIHAPILLLVVLTVCQILRL</sequence>
<evidence type="ECO:0000256" key="18">
    <source>
        <dbReference type="SAM" id="SignalP"/>
    </source>
</evidence>
<keyword evidence="18" id="KW-0732">Signal</keyword>
<dbReference type="PROSITE" id="PS00123">
    <property type="entry name" value="ALKALINE_PHOSPHATASE"/>
    <property type="match status" value="1"/>
</dbReference>
<dbReference type="GO" id="GO:0004035">
    <property type="term" value="F:alkaline phosphatase activity"/>
    <property type="evidence" value="ECO:0007669"/>
    <property type="project" value="UniProtKB-EC"/>
</dbReference>
<evidence type="ECO:0000256" key="12">
    <source>
        <dbReference type="ARBA" id="ARBA00023288"/>
    </source>
</evidence>
<dbReference type="EMBL" id="JBEDNZ010000017">
    <property type="protein sequence ID" value="KAL0822114.1"/>
    <property type="molecule type" value="Genomic_DNA"/>
</dbReference>
<keyword evidence="12" id="KW-0449">Lipoprotein</keyword>
<feature type="chain" id="PRO_5044722733" description="Alkaline phosphatase" evidence="18">
    <location>
        <begin position="17"/>
        <end position="527"/>
    </location>
</feature>
<evidence type="ECO:0000313" key="21">
    <source>
        <dbReference type="Proteomes" id="UP001549920"/>
    </source>
</evidence>
<dbReference type="EC" id="3.1.3.1" evidence="3 16"/>
<dbReference type="InterPro" id="IPR017850">
    <property type="entry name" value="Alkaline_phosphatase_core_sf"/>
</dbReference>
<evidence type="ECO:0000256" key="14">
    <source>
        <dbReference type="PIRSR" id="PIRSR601952-2"/>
    </source>
</evidence>
<keyword evidence="5" id="KW-0336">GPI-anchor</keyword>
<accession>A0ABD0SQJ8</accession>
<feature type="binding site" evidence="14">
    <location>
        <position position="351"/>
    </location>
    <ligand>
        <name>Mg(2+)</name>
        <dbReference type="ChEBI" id="CHEBI:18420"/>
    </ligand>
</feature>
<feature type="region of interest" description="Disordered" evidence="17">
    <location>
        <begin position="22"/>
        <end position="48"/>
    </location>
</feature>
<dbReference type="FunFam" id="3.40.720.10:FF:000008">
    <property type="entry name" value="Alkaline phosphatase"/>
    <property type="match status" value="1"/>
</dbReference>
<evidence type="ECO:0000256" key="2">
    <source>
        <dbReference type="ARBA" id="ARBA00005984"/>
    </source>
</evidence>